<keyword evidence="5" id="KW-1185">Reference proteome</keyword>
<dbReference type="Pfam" id="PF02720">
    <property type="entry name" value="DUF222"/>
    <property type="match status" value="1"/>
</dbReference>
<feature type="compositionally biased region" description="Basic and acidic residues" evidence="2">
    <location>
        <begin position="460"/>
        <end position="470"/>
    </location>
</feature>
<keyword evidence="1" id="KW-0175">Coiled coil</keyword>
<sequence>MNDASTVTPQHLGSVRAGLTGAGLPEDSAILVELLREAESLKSAIASVQARAAVALDRVRRAEEEQAGVPAAHRGRGVAGEVALARRESAHRGRRLLSLAKSLDEELPHTFDRLADGTLSEYRASLVVKEAECLESADRARLDEDLCQDPYALDGVGTRTLVGLAKQTAAKHDADAVGGRVRIAESERRVSLRPAPDSMCYVTALLPVAQAVAVYATLAKEADGLRQGHGGDVRGRGQLMADLLVARVTGANLPRAEAREAEGAGASDDDGIALSPPAVPVAVNVTISDAALLGGGSEPAVVTAGGVPAHAMPAEVARRLVAETLTAEVEVWIRRLYVDPGGNLVGMSSKSRHFPSGLAQFLTLRDQGTCRTPYCDAPIRHIDHVTPVKDGGVTEADDGQGYCEACNYAKQAPGWDQRTGRDPVGDEGPDRETRHTVTTTTPSGHTYVSTAPRPPNSGGTEERESPANEP</sequence>
<dbReference type="Proteomes" id="UP001597277">
    <property type="component" value="Unassembled WGS sequence"/>
</dbReference>
<evidence type="ECO:0000313" key="5">
    <source>
        <dbReference type="Proteomes" id="UP001597277"/>
    </source>
</evidence>
<organism evidence="4 5">
    <name type="scientific">Georgenia deserti</name>
    <dbReference type="NCBI Taxonomy" id="2093781"/>
    <lineage>
        <taxon>Bacteria</taxon>
        <taxon>Bacillati</taxon>
        <taxon>Actinomycetota</taxon>
        <taxon>Actinomycetes</taxon>
        <taxon>Micrococcales</taxon>
        <taxon>Bogoriellaceae</taxon>
        <taxon>Georgenia</taxon>
    </lineage>
</organism>
<evidence type="ECO:0000256" key="2">
    <source>
        <dbReference type="SAM" id="MobiDB-lite"/>
    </source>
</evidence>
<gene>
    <name evidence="4" type="ORF">ACFSE6_05625</name>
</gene>
<reference evidence="5" key="1">
    <citation type="journal article" date="2019" name="Int. J. Syst. Evol. Microbiol.">
        <title>The Global Catalogue of Microorganisms (GCM) 10K type strain sequencing project: providing services to taxonomists for standard genome sequencing and annotation.</title>
        <authorList>
            <consortium name="The Broad Institute Genomics Platform"/>
            <consortium name="The Broad Institute Genome Sequencing Center for Infectious Disease"/>
            <person name="Wu L."/>
            <person name="Ma J."/>
        </authorList>
    </citation>
    <scope>NUCLEOTIDE SEQUENCE [LARGE SCALE GENOMIC DNA]</scope>
    <source>
        <strain evidence="5">JCM 17130</strain>
    </source>
</reference>
<feature type="coiled-coil region" evidence="1">
    <location>
        <begin position="31"/>
        <end position="65"/>
    </location>
</feature>
<dbReference type="InterPro" id="IPR003615">
    <property type="entry name" value="HNH_nuc"/>
</dbReference>
<accession>A0ABW4L2E8</accession>
<feature type="compositionally biased region" description="Basic and acidic residues" evidence="2">
    <location>
        <begin position="418"/>
        <end position="435"/>
    </location>
</feature>
<proteinExistence type="predicted"/>
<evidence type="ECO:0000256" key="1">
    <source>
        <dbReference type="SAM" id="Coils"/>
    </source>
</evidence>
<evidence type="ECO:0000313" key="4">
    <source>
        <dbReference type="EMBL" id="MFD1717302.1"/>
    </source>
</evidence>
<dbReference type="InterPro" id="IPR003870">
    <property type="entry name" value="DUF222"/>
</dbReference>
<dbReference type="CDD" id="cd00085">
    <property type="entry name" value="HNHc"/>
    <property type="match status" value="1"/>
</dbReference>
<comment type="caution">
    <text evidence="4">The sequence shown here is derived from an EMBL/GenBank/DDBJ whole genome shotgun (WGS) entry which is preliminary data.</text>
</comment>
<feature type="region of interest" description="Disordered" evidence="2">
    <location>
        <begin position="413"/>
        <end position="470"/>
    </location>
</feature>
<dbReference type="Gene3D" id="1.10.30.50">
    <property type="match status" value="1"/>
</dbReference>
<name>A0ABW4L2E8_9MICO</name>
<feature type="domain" description="HNH nuclease" evidence="3">
    <location>
        <begin position="357"/>
        <end position="408"/>
    </location>
</feature>
<protein>
    <submittedName>
        <fullName evidence="4">DUF222 domain-containing protein</fullName>
    </submittedName>
</protein>
<dbReference type="RefSeq" id="WP_388003265.1">
    <property type="nucleotide sequence ID" value="NZ_JBHUEE010000002.1"/>
</dbReference>
<evidence type="ECO:0000259" key="3">
    <source>
        <dbReference type="SMART" id="SM00507"/>
    </source>
</evidence>
<feature type="compositionally biased region" description="Low complexity" evidence="2">
    <location>
        <begin position="436"/>
        <end position="450"/>
    </location>
</feature>
<dbReference type="SMART" id="SM00507">
    <property type="entry name" value="HNHc"/>
    <property type="match status" value="1"/>
</dbReference>
<dbReference type="EMBL" id="JBHUEE010000002">
    <property type="protein sequence ID" value="MFD1717302.1"/>
    <property type="molecule type" value="Genomic_DNA"/>
</dbReference>